<dbReference type="PROSITE" id="PS50005">
    <property type="entry name" value="TPR"/>
    <property type="match status" value="2"/>
</dbReference>
<dbReference type="SMART" id="SM00028">
    <property type="entry name" value="TPR"/>
    <property type="match status" value="4"/>
</dbReference>
<dbReference type="AlphaFoldDB" id="A0A6N1X7L7"/>
<dbReference type="GO" id="GO:0046813">
    <property type="term" value="P:receptor-mediated virion attachment to host cell"/>
    <property type="evidence" value="ECO:0007669"/>
    <property type="project" value="TreeGrafter"/>
</dbReference>
<dbReference type="InterPro" id="IPR019734">
    <property type="entry name" value="TPR_rpt"/>
</dbReference>
<reference evidence="4 5" key="1">
    <citation type="submission" date="2020-06" db="EMBL/GenBank/DDBJ databases">
        <title>Acidovorax antarctica sp. nov., isolated from Corinth ice sheet soil, Antarctic Fields Peninsula.</title>
        <authorList>
            <person name="Xu Q."/>
            <person name="Peng F."/>
        </authorList>
    </citation>
    <scope>NUCLEOTIDE SEQUENCE [LARGE SCALE GENOMIC DNA]</scope>
    <source>
        <strain evidence="4 5">16-35-5</strain>
    </source>
</reference>
<sequence>MNPGNIARLASSYRGWGFAACLGLALLAGCASGPRASGADSAQGDIVTPSDESEVRRRARIRMELAGSYFQLGKTEIALDEIKQSLATDPGYAEAHQLRGLIYMQLNDPVLAEDGFRRALALAPRDGNVMHNYGWLLCQQKRYAQADQLFNDALAQPRYQAAAKTWMAKGLCLESAGQHKAAEQALFKAYEMDAGNPVVAYNLANVLYVQGDATRARFYIRRLNNSEQANAESLWLGIRIERAQGDQLAMQQLAGPLGRRFPESREWLAYQRGAFNE</sequence>
<dbReference type="Pfam" id="PF14559">
    <property type="entry name" value="TPR_19"/>
    <property type="match status" value="1"/>
</dbReference>
<dbReference type="InterPro" id="IPR011990">
    <property type="entry name" value="TPR-like_helical_dom_sf"/>
</dbReference>
<dbReference type="Pfam" id="PF13432">
    <property type="entry name" value="TPR_16"/>
    <property type="match status" value="1"/>
</dbReference>
<evidence type="ECO:0000313" key="5">
    <source>
        <dbReference type="Proteomes" id="UP000509579"/>
    </source>
</evidence>
<accession>A0A6N1X7L7</accession>
<dbReference type="RefSeq" id="WP_175504661.1">
    <property type="nucleotide sequence ID" value="NZ_CAURQT010000014.1"/>
</dbReference>
<keyword evidence="2 3" id="KW-0802">TPR repeat</keyword>
<dbReference type="InterPro" id="IPR050498">
    <property type="entry name" value="Ycf3"/>
</dbReference>
<dbReference type="GO" id="GO:0009279">
    <property type="term" value="C:cell outer membrane"/>
    <property type="evidence" value="ECO:0007669"/>
    <property type="project" value="TreeGrafter"/>
</dbReference>
<dbReference type="SUPFAM" id="SSF48452">
    <property type="entry name" value="TPR-like"/>
    <property type="match status" value="1"/>
</dbReference>
<dbReference type="Proteomes" id="UP000509579">
    <property type="component" value="Chromosome"/>
</dbReference>
<dbReference type="PANTHER" id="PTHR44858">
    <property type="entry name" value="TETRATRICOPEPTIDE REPEAT PROTEIN 6"/>
    <property type="match status" value="1"/>
</dbReference>
<feature type="repeat" description="TPR" evidence="3">
    <location>
        <begin position="93"/>
        <end position="126"/>
    </location>
</feature>
<organism evidence="4 5">
    <name type="scientific">Comamonas antarctica</name>
    <dbReference type="NCBI Taxonomy" id="2743470"/>
    <lineage>
        <taxon>Bacteria</taxon>
        <taxon>Pseudomonadati</taxon>
        <taxon>Pseudomonadota</taxon>
        <taxon>Betaproteobacteria</taxon>
        <taxon>Burkholderiales</taxon>
        <taxon>Comamonadaceae</taxon>
        <taxon>Comamonas</taxon>
    </lineage>
</organism>
<dbReference type="EMBL" id="CP054840">
    <property type="protein sequence ID" value="QKV53855.1"/>
    <property type="molecule type" value="Genomic_DNA"/>
</dbReference>
<keyword evidence="5" id="KW-1185">Reference proteome</keyword>
<evidence type="ECO:0000256" key="2">
    <source>
        <dbReference type="ARBA" id="ARBA00022803"/>
    </source>
</evidence>
<dbReference type="KEGG" id="aant:HUK68_13665"/>
<evidence type="ECO:0000256" key="1">
    <source>
        <dbReference type="ARBA" id="ARBA00022737"/>
    </source>
</evidence>
<dbReference type="Gene3D" id="1.25.40.10">
    <property type="entry name" value="Tetratricopeptide repeat domain"/>
    <property type="match status" value="1"/>
</dbReference>
<dbReference type="PANTHER" id="PTHR44858:SF1">
    <property type="entry name" value="UDP-N-ACETYLGLUCOSAMINE--PEPTIDE N-ACETYLGLUCOSAMINYLTRANSFERASE SPINDLY-RELATED"/>
    <property type="match status" value="1"/>
</dbReference>
<feature type="repeat" description="TPR" evidence="3">
    <location>
        <begin position="59"/>
        <end position="92"/>
    </location>
</feature>
<name>A0A6N1X7L7_9BURK</name>
<gene>
    <name evidence="4" type="primary">pilW</name>
    <name evidence="4" type="ORF">HUK68_13665</name>
</gene>
<dbReference type="InterPro" id="IPR013360">
    <property type="entry name" value="Pilus_4_PilW"/>
</dbReference>
<proteinExistence type="predicted"/>
<protein>
    <submittedName>
        <fullName evidence="4">Type IV pilus biogenesis/stability protein PilW</fullName>
    </submittedName>
</protein>
<evidence type="ECO:0000256" key="3">
    <source>
        <dbReference type="PROSITE-ProRule" id="PRU00339"/>
    </source>
</evidence>
<keyword evidence="1" id="KW-0677">Repeat</keyword>
<evidence type="ECO:0000313" key="4">
    <source>
        <dbReference type="EMBL" id="QKV53855.1"/>
    </source>
</evidence>
<dbReference type="NCBIfam" id="TIGR02521">
    <property type="entry name" value="type_IV_pilW"/>
    <property type="match status" value="1"/>
</dbReference>